<dbReference type="GO" id="GO:0030955">
    <property type="term" value="F:potassium ion binding"/>
    <property type="evidence" value="ECO:0007669"/>
    <property type="project" value="InterPro"/>
</dbReference>
<keyword evidence="2" id="KW-0808">Transferase</keyword>
<evidence type="ECO:0000256" key="3">
    <source>
        <dbReference type="ARBA" id="ARBA00022723"/>
    </source>
</evidence>
<dbReference type="InterPro" id="IPR015806">
    <property type="entry name" value="Pyrv_Knase_insert_dom_sf"/>
</dbReference>
<dbReference type="Pfam" id="PF00224">
    <property type="entry name" value="PK"/>
    <property type="match status" value="1"/>
</dbReference>
<comment type="caution">
    <text evidence="5">The sequence shown here is derived from an EMBL/GenBank/DDBJ whole genome shotgun (WGS) entry which is preliminary data.</text>
</comment>
<dbReference type="GO" id="GO:0000287">
    <property type="term" value="F:magnesium ion binding"/>
    <property type="evidence" value="ECO:0007669"/>
    <property type="project" value="InterPro"/>
</dbReference>
<keyword evidence="3" id="KW-0479">Metal-binding</keyword>
<dbReference type="EMBL" id="BGPR01194637">
    <property type="protein sequence ID" value="GBN00999.1"/>
    <property type="molecule type" value="Genomic_DNA"/>
</dbReference>
<dbReference type="InterPro" id="IPR011037">
    <property type="entry name" value="Pyrv_Knase-like_insert_dom_sf"/>
</dbReference>
<dbReference type="Gene3D" id="2.40.33.10">
    <property type="entry name" value="PK beta-barrel domain-like"/>
    <property type="match status" value="1"/>
</dbReference>
<evidence type="ECO:0000313" key="6">
    <source>
        <dbReference type="EMBL" id="GBN00999.1"/>
    </source>
</evidence>
<name>A0A4Y2KF85_ARAVE</name>
<proteinExistence type="predicted"/>
<evidence type="ECO:0000313" key="5">
    <source>
        <dbReference type="EMBL" id="GBN00998.1"/>
    </source>
</evidence>
<dbReference type="AlphaFoldDB" id="A0A4Y2KF85"/>
<evidence type="ECO:0000259" key="4">
    <source>
        <dbReference type="Pfam" id="PF00224"/>
    </source>
</evidence>
<sequence length="64" mass="7108">GENAEVELVTGKAVKVTTDDAFFKKCSPDVIYIDYKNITKVVQKDSRIYIDDGQLSLIVKSIGK</sequence>
<protein>
    <recommendedName>
        <fullName evidence="4">Pyruvate kinase barrel domain-containing protein</fullName>
    </recommendedName>
</protein>
<dbReference type="OrthoDB" id="108365at2759"/>
<evidence type="ECO:0000256" key="1">
    <source>
        <dbReference type="ARBA" id="ARBA00001958"/>
    </source>
</evidence>
<comment type="cofactor">
    <cofactor evidence="1">
        <name>K(+)</name>
        <dbReference type="ChEBI" id="CHEBI:29103"/>
    </cofactor>
</comment>
<dbReference type="InterPro" id="IPR015793">
    <property type="entry name" value="Pyrv_Knase_brl"/>
</dbReference>
<gene>
    <name evidence="6" type="ORF">AVEN_14673_1</name>
    <name evidence="7" type="ORF">AVEN_208832_1</name>
    <name evidence="5" type="ORF">AVEN_274699_1</name>
</gene>
<evidence type="ECO:0000313" key="8">
    <source>
        <dbReference type="Proteomes" id="UP000499080"/>
    </source>
</evidence>
<dbReference type="EMBL" id="BGPR01194636">
    <property type="protein sequence ID" value="GBN00998.1"/>
    <property type="molecule type" value="Genomic_DNA"/>
</dbReference>
<evidence type="ECO:0000313" key="7">
    <source>
        <dbReference type="EMBL" id="GBN01072.1"/>
    </source>
</evidence>
<reference evidence="5 8" key="1">
    <citation type="journal article" date="2019" name="Sci. Rep.">
        <title>Orb-weaving spider Araneus ventricosus genome elucidates the spidroin gene catalogue.</title>
        <authorList>
            <person name="Kono N."/>
            <person name="Nakamura H."/>
            <person name="Ohtoshi R."/>
            <person name="Moran D.A.P."/>
            <person name="Shinohara A."/>
            <person name="Yoshida Y."/>
            <person name="Fujiwara M."/>
            <person name="Mori M."/>
            <person name="Tomita M."/>
            <person name="Arakawa K."/>
        </authorList>
    </citation>
    <scope>NUCLEOTIDE SEQUENCE [LARGE SCALE GENOMIC DNA]</scope>
</reference>
<keyword evidence="8" id="KW-1185">Reference proteome</keyword>
<dbReference type="GO" id="GO:0004743">
    <property type="term" value="F:pyruvate kinase activity"/>
    <property type="evidence" value="ECO:0007669"/>
    <property type="project" value="InterPro"/>
</dbReference>
<accession>A0A4Y2KF85</accession>
<feature type="domain" description="Pyruvate kinase barrel" evidence="4">
    <location>
        <begin position="3"/>
        <end position="62"/>
    </location>
</feature>
<dbReference type="PANTHER" id="PTHR11817">
    <property type="entry name" value="PYRUVATE KINASE"/>
    <property type="match status" value="1"/>
</dbReference>
<dbReference type="InterPro" id="IPR001697">
    <property type="entry name" value="Pyr_Knase"/>
</dbReference>
<dbReference type="EMBL" id="BGPR01194665">
    <property type="protein sequence ID" value="GBN01072.1"/>
    <property type="molecule type" value="Genomic_DNA"/>
</dbReference>
<dbReference type="SUPFAM" id="SSF50800">
    <property type="entry name" value="PK beta-barrel domain-like"/>
    <property type="match status" value="1"/>
</dbReference>
<dbReference type="Proteomes" id="UP000499080">
    <property type="component" value="Unassembled WGS sequence"/>
</dbReference>
<evidence type="ECO:0000256" key="2">
    <source>
        <dbReference type="ARBA" id="ARBA00022679"/>
    </source>
</evidence>
<organism evidence="5 8">
    <name type="scientific">Araneus ventricosus</name>
    <name type="common">Orbweaver spider</name>
    <name type="synonym">Epeira ventricosa</name>
    <dbReference type="NCBI Taxonomy" id="182803"/>
    <lineage>
        <taxon>Eukaryota</taxon>
        <taxon>Metazoa</taxon>
        <taxon>Ecdysozoa</taxon>
        <taxon>Arthropoda</taxon>
        <taxon>Chelicerata</taxon>
        <taxon>Arachnida</taxon>
        <taxon>Araneae</taxon>
        <taxon>Araneomorphae</taxon>
        <taxon>Entelegynae</taxon>
        <taxon>Araneoidea</taxon>
        <taxon>Araneidae</taxon>
        <taxon>Araneus</taxon>
    </lineage>
</organism>
<feature type="non-terminal residue" evidence="5">
    <location>
        <position position="1"/>
    </location>
</feature>